<dbReference type="Gene3D" id="3.40.50.720">
    <property type="entry name" value="NAD(P)-binding Rossmann-like Domain"/>
    <property type="match status" value="1"/>
</dbReference>
<dbReference type="Pfam" id="PF05368">
    <property type="entry name" value="NmrA"/>
    <property type="match status" value="1"/>
</dbReference>
<accession>A0A9P4MVK1</accession>
<keyword evidence="1" id="KW-0521">NADP</keyword>
<evidence type="ECO:0000313" key="5">
    <source>
        <dbReference type="Proteomes" id="UP000799536"/>
    </source>
</evidence>
<dbReference type="InterPro" id="IPR036291">
    <property type="entry name" value="NAD(P)-bd_dom_sf"/>
</dbReference>
<evidence type="ECO:0000256" key="2">
    <source>
        <dbReference type="ARBA" id="ARBA00023002"/>
    </source>
</evidence>
<reference evidence="4" key="1">
    <citation type="journal article" date="2020" name="Stud. Mycol.">
        <title>101 Dothideomycetes genomes: a test case for predicting lifestyles and emergence of pathogens.</title>
        <authorList>
            <person name="Haridas S."/>
            <person name="Albert R."/>
            <person name="Binder M."/>
            <person name="Bloem J."/>
            <person name="Labutti K."/>
            <person name="Salamov A."/>
            <person name="Andreopoulos B."/>
            <person name="Baker S."/>
            <person name="Barry K."/>
            <person name="Bills G."/>
            <person name="Bluhm B."/>
            <person name="Cannon C."/>
            <person name="Castanera R."/>
            <person name="Culley D."/>
            <person name="Daum C."/>
            <person name="Ezra D."/>
            <person name="Gonzalez J."/>
            <person name="Henrissat B."/>
            <person name="Kuo A."/>
            <person name="Liang C."/>
            <person name="Lipzen A."/>
            <person name="Lutzoni F."/>
            <person name="Magnuson J."/>
            <person name="Mondo S."/>
            <person name="Nolan M."/>
            <person name="Ohm R."/>
            <person name="Pangilinan J."/>
            <person name="Park H.-J."/>
            <person name="Ramirez L."/>
            <person name="Alfaro M."/>
            <person name="Sun H."/>
            <person name="Tritt A."/>
            <person name="Yoshinaga Y."/>
            <person name="Zwiers L.-H."/>
            <person name="Turgeon B."/>
            <person name="Goodwin S."/>
            <person name="Spatafora J."/>
            <person name="Crous P."/>
            <person name="Grigoriev I."/>
        </authorList>
    </citation>
    <scope>NUCLEOTIDE SEQUENCE</scope>
    <source>
        <strain evidence="4">ATCC 74209</strain>
    </source>
</reference>
<dbReference type="PANTHER" id="PTHR47706:SF9">
    <property type="entry name" value="NMRA-LIKE DOMAIN-CONTAINING PROTEIN-RELATED"/>
    <property type="match status" value="1"/>
</dbReference>
<dbReference type="OrthoDB" id="9984533at2759"/>
<dbReference type="AlphaFoldDB" id="A0A9P4MVK1"/>
<organism evidence="4 5">
    <name type="scientific">Delitschia confertaspora ATCC 74209</name>
    <dbReference type="NCBI Taxonomy" id="1513339"/>
    <lineage>
        <taxon>Eukaryota</taxon>
        <taxon>Fungi</taxon>
        <taxon>Dikarya</taxon>
        <taxon>Ascomycota</taxon>
        <taxon>Pezizomycotina</taxon>
        <taxon>Dothideomycetes</taxon>
        <taxon>Pleosporomycetidae</taxon>
        <taxon>Pleosporales</taxon>
        <taxon>Delitschiaceae</taxon>
        <taxon>Delitschia</taxon>
    </lineage>
</organism>
<dbReference type="EMBL" id="ML994171">
    <property type="protein sequence ID" value="KAF2198095.1"/>
    <property type="molecule type" value="Genomic_DNA"/>
</dbReference>
<sequence>MAIHTVALIGANGILGPTVLSALQSSPMKVTVLNRASSKTKYPANIDITTIPDDFSLPELTAALKGVDALVITIAGSHVKEQKALIEASWNAGVKRVIPAEFGSCDSADPETVELLPLMKGKQEVRGYLEEWCEKEREGDGGNMTWTSLVTGHFFDYGLKGELLKFDVKNRKVWLIDDGDVKFSATTLPTIGRAVVKVLTEHEKETENKLLYIHSFCVSQKEVLASLEKATVDKFDVVEVSGEELIKEARPKMLGGDHQALEEVVAVHGIVASDWRQKLDNDLIGLPEESLHEVVKKVVEELK</sequence>
<dbReference type="PANTHER" id="PTHR47706">
    <property type="entry name" value="NMRA-LIKE FAMILY PROTEIN"/>
    <property type="match status" value="1"/>
</dbReference>
<dbReference type="InterPro" id="IPR045312">
    <property type="entry name" value="PCBER-like"/>
</dbReference>
<dbReference type="InterPro" id="IPR051609">
    <property type="entry name" value="NmrA/Isoflavone_reductase-like"/>
</dbReference>
<dbReference type="Proteomes" id="UP000799536">
    <property type="component" value="Unassembled WGS sequence"/>
</dbReference>
<dbReference type="CDD" id="cd05259">
    <property type="entry name" value="PCBER_SDR_a"/>
    <property type="match status" value="1"/>
</dbReference>
<comment type="caution">
    <text evidence="4">The sequence shown here is derived from an EMBL/GenBank/DDBJ whole genome shotgun (WGS) entry which is preliminary data.</text>
</comment>
<protein>
    <submittedName>
        <fullName evidence="4">NAD(P)-binding protein</fullName>
    </submittedName>
</protein>
<evidence type="ECO:0000259" key="3">
    <source>
        <dbReference type="Pfam" id="PF05368"/>
    </source>
</evidence>
<dbReference type="SUPFAM" id="SSF51735">
    <property type="entry name" value="NAD(P)-binding Rossmann-fold domains"/>
    <property type="match status" value="1"/>
</dbReference>
<evidence type="ECO:0000256" key="1">
    <source>
        <dbReference type="ARBA" id="ARBA00022857"/>
    </source>
</evidence>
<dbReference type="GO" id="GO:0016491">
    <property type="term" value="F:oxidoreductase activity"/>
    <property type="evidence" value="ECO:0007669"/>
    <property type="project" value="UniProtKB-KW"/>
</dbReference>
<proteinExistence type="predicted"/>
<gene>
    <name evidence="4" type="ORF">GQ43DRAFT_175593</name>
</gene>
<dbReference type="InterPro" id="IPR008030">
    <property type="entry name" value="NmrA-like"/>
</dbReference>
<dbReference type="Gene3D" id="3.90.25.10">
    <property type="entry name" value="UDP-galactose 4-epimerase, domain 1"/>
    <property type="match status" value="1"/>
</dbReference>
<name>A0A9P4MVK1_9PLEO</name>
<evidence type="ECO:0000313" key="4">
    <source>
        <dbReference type="EMBL" id="KAF2198095.1"/>
    </source>
</evidence>
<keyword evidence="5" id="KW-1185">Reference proteome</keyword>
<keyword evidence="2" id="KW-0560">Oxidoreductase</keyword>
<feature type="domain" description="NmrA-like" evidence="3">
    <location>
        <begin position="5"/>
        <end position="253"/>
    </location>
</feature>